<comment type="caution">
    <text evidence="1">The sequence shown here is derived from an EMBL/GenBank/DDBJ whole genome shotgun (WGS) entry which is preliminary data.</text>
</comment>
<protein>
    <submittedName>
        <fullName evidence="1">Uncharacterized protein</fullName>
    </submittedName>
</protein>
<dbReference type="RefSeq" id="WP_375526483.1">
    <property type="nucleotide sequence ID" value="NZ_JBHILM010000020.1"/>
</dbReference>
<gene>
    <name evidence="1" type="ORF">ACE3NQ_17575</name>
</gene>
<organism evidence="1 2">
    <name type="scientific">Paenibacillus terreus</name>
    <dbReference type="NCBI Taxonomy" id="1387834"/>
    <lineage>
        <taxon>Bacteria</taxon>
        <taxon>Bacillati</taxon>
        <taxon>Bacillota</taxon>
        <taxon>Bacilli</taxon>
        <taxon>Bacillales</taxon>
        <taxon>Paenibacillaceae</taxon>
        <taxon>Paenibacillus</taxon>
    </lineage>
</organism>
<name>A0ABV5BAK0_9BACL</name>
<dbReference type="Proteomes" id="UP001580407">
    <property type="component" value="Unassembled WGS sequence"/>
</dbReference>
<proteinExistence type="predicted"/>
<evidence type="ECO:0000313" key="1">
    <source>
        <dbReference type="EMBL" id="MFB5682731.1"/>
    </source>
</evidence>
<evidence type="ECO:0000313" key="2">
    <source>
        <dbReference type="Proteomes" id="UP001580407"/>
    </source>
</evidence>
<dbReference type="EMBL" id="JBHILM010000020">
    <property type="protein sequence ID" value="MFB5682731.1"/>
    <property type="molecule type" value="Genomic_DNA"/>
</dbReference>
<keyword evidence="2" id="KW-1185">Reference proteome</keyword>
<reference evidence="1 2" key="1">
    <citation type="submission" date="2024-09" db="EMBL/GenBank/DDBJ databases">
        <authorList>
            <person name="Ruan L."/>
        </authorList>
    </citation>
    <scope>NUCLEOTIDE SEQUENCE [LARGE SCALE GENOMIC DNA]</scope>
    <source>
        <strain evidence="1 2">D33</strain>
    </source>
</reference>
<sequence>MLKYTYNSNIISIKETSEGSDVVFSIKILDDRYLEQFRLVMDFFNMNQIYTDVLFYPYEGREYKVIVRNDYYNDFLAELLKSRLLQSLRWNDLVL</sequence>
<accession>A0ABV5BAK0</accession>